<dbReference type="Gene3D" id="3.30.460.40">
    <property type="match status" value="1"/>
</dbReference>
<dbReference type="InterPro" id="IPR043519">
    <property type="entry name" value="NT_sf"/>
</dbReference>
<evidence type="ECO:0000259" key="1">
    <source>
        <dbReference type="Pfam" id="PF19502"/>
    </source>
</evidence>
<feature type="domain" description="DUF6036" evidence="1">
    <location>
        <begin position="19"/>
        <end position="164"/>
    </location>
</feature>
<gene>
    <name evidence="2" type="ORF">SAMN05421594_0182</name>
</gene>
<dbReference type="Pfam" id="PF19502">
    <property type="entry name" value="DUF6036"/>
    <property type="match status" value="1"/>
</dbReference>
<dbReference type="OrthoDB" id="121150at2"/>
<evidence type="ECO:0000313" key="3">
    <source>
        <dbReference type="Proteomes" id="UP000198769"/>
    </source>
</evidence>
<keyword evidence="3" id="KW-1185">Reference proteome</keyword>
<dbReference type="InterPro" id="IPR045792">
    <property type="entry name" value="DUF6036"/>
</dbReference>
<dbReference type="AlphaFoldDB" id="A0A1I4VDG2"/>
<evidence type="ECO:0000313" key="2">
    <source>
        <dbReference type="EMBL" id="SFM99254.1"/>
    </source>
</evidence>
<accession>A0A1I4VDG2</accession>
<protein>
    <recommendedName>
        <fullName evidence="1">DUF6036 domain-containing protein</fullName>
    </recommendedName>
</protein>
<dbReference type="EMBL" id="FOVD01000001">
    <property type="protein sequence ID" value="SFM99254.1"/>
    <property type="molecule type" value="Genomic_DNA"/>
</dbReference>
<organism evidence="2 3">
    <name type="scientific">Chryseobacterium oleae</name>
    <dbReference type="NCBI Taxonomy" id="491207"/>
    <lineage>
        <taxon>Bacteria</taxon>
        <taxon>Pseudomonadati</taxon>
        <taxon>Bacteroidota</taxon>
        <taxon>Flavobacteriia</taxon>
        <taxon>Flavobacteriales</taxon>
        <taxon>Weeksellaceae</taxon>
        <taxon>Chryseobacterium group</taxon>
        <taxon>Chryseobacterium</taxon>
    </lineage>
</organism>
<dbReference type="Proteomes" id="UP000198769">
    <property type="component" value="Unassembled WGS sequence"/>
</dbReference>
<reference evidence="3" key="1">
    <citation type="submission" date="2016-10" db="EMBL/GenBank/DDBJ databases">
        <authorList>
            <person name="Varghese N."/>
            <person name="Submissions S."/>
        </authorList>
    </citation>
    <scope>NUCLEOTIDE SEQUENCE [LARGE SCALE GENOMIC DNA]</scope>
    <source>
        <strain evidence="3">DSM 25575</strain>
    </source>
</reference>
<sequence length="166" mass="19241">MEDNFKISLLHICELLEKHSVQYMIVGGTAVAYYGYYRPSTNMDGTISEKPDIDIWYNPTYENYFRLINAIENLGKDVTKYRAEKSPDPKKSFFKFELSDFNVDFLPKTRSNTTYSAASLKKETVQLDGINIYFISLYDLIEDKKSSGRKKDLEDINELKNLGNID</sequence>
<name>A0A1I4VDG2_CHROL</name>
<dbReference type="SUPFAM" id="SSF81301">
    <property type="entry name" value="Nucleotidyltransferase"/>
    <property type="match status" value="1"/>
</dbReference>
<dbReference type="RefSeq" id="WP_090021954.1">
    <property type="nucleotide sequence ID" value="NZ_FOVD01000001.1"/>
</dbReference>
<proteinExistence type="predicted"/>